<feature type="domain" description="ABC transmembrane type-1" evidence="8">
    <location>
        <begin position="98"/>
        <end position="299"/>
    </location>
</feature>
<proteinExistence type="inferred from homology"/>
<comment type="caution">
    <text evidence="9">The sequence shown here is derived from an EMBL/GenBank/DDBJ whole genome shotgun (WGS) entry which is preliminary data.</text>
</comment>
<dbReference type="GO" id="GO:0005886">
    <property type="term" value="C:plasma membrane"/>
    <property type="evidence" value="ECO:0007669"/>
    <property type="project" value="UniProtKB-SubCell"/>
</dbReference>
<feature type="transmembrane region" description="Helical" evidence="7">
    <location>
        <begin position="220"/>
        <end position="240"/>
    </location>
</feature>
<dbReference type="CDD" id="cd06261">
    <property type="entry name" value="TM_PBP2"/>
    <property type="match status" value="1"/>
</dbReference>
<keyword evidence="6 7" id="KW-0472">Membrane</keyword>
<dbReference type="PANTHER" id="PTHR43163:SF6">
    <property type="entry name" value="DIPEPTIDE TRANSPORT SYSTEM PERMEASE PROTEIN DPPB-RELATED"/>
    <property type="match status" value="1"/>
</dbReference>
<evidence type="ECO:0000256" key="6">
    <source>
        <dbReference type="ARBA" id="ARBA00023136"/>
    </source>
</evidence>
<keyword evidence="3" id="KW-1003">Cell membrane</keyword>
<dbReference type="Pfam" id="PF00528">
    <property type="entry name" value="BPD_transp_1"/>
    <property type="match status" value="1"/>
</dbReference>
<keyword evidence="5 7" id="KW-1133">Transmembrane helix</keyword>
<evidence type="ECO:0000259" key="8">
    <source>
        <dbReference type="PROSITE" id="PS50928"/>
    </source>
</evidence>
<dbReference type="InterPro" id="IPR035906">
    <property type="entry name" value="MetI-like_sf"/>
</dbReference>
<dbReference type="RefSeq" id="WP_283230161.1">
    <property type="nucleotide sequence ID" value="NZ_JASGBQ010000004.1"/>
</dbReference>
<evidence type="ECO:0000256" key="7">
    <source>
        <dbReference type="RuleBase" id="RU363032"/>
    </source>
</evidence>
<dbReference type="PROSITE" id="PS50928">
    <property type="entry name" value="ABC_TM1"/>
    <property type="match status" value="1"/>
</dbReference>
<comment type="similarity">
    <text evidence="7">Belongs to the binding-protein-dependent transport system permease family.</text>
</comment>
<keyword evidence="10" id="KW-1185">Reference proteome</keyword>
<feature type="transmembrane region" description="Helical" evidence="7">
    <location>
        <begin position="104"/>
        <end position="125"/>
    </location>
</feature>
<reference evidence="9 10" key="1">
    <citation type="submission" date="2023-05" db="EMBL/GenBank/DDBJ databases">
        <title>[ruminococcus] sp. nov., isolated from a pig farm feces dump.</title>
        <authorList>
            <person name="Chang Y.-H."/>
        </authorList>
    </citation>
    <scope>NUCLEOTIDE SEQUENCE [LARGE SCALE GENOMIC DNA]</scope>
    <source>
        <strain evidence="9 10">YH-rum2234</strain>
    </source>
</reference>
<evidence type="ECO:0000256" key="5">
    <source>
        <dbReference type="ARBA" id="ARBA00022989"/>
    </source>
</evidence>
<sequence>MKRYIAKRLLWLIPVMLMISFIAFFLMYLSPGDPATIYLSQGGDAPSAEAVANLRQELGLNDSMWVQYGRWLVNLFHGDLGTSIYTGNAVAHEIAAYFPNTIRLTLLATVMTLLLSIPLGIICAVRENGILDNIVRVINFFFGSLPGFFAALMLIYFLGVKLRWLPTVSSGSAKGIWMPALTLTLTMAPAYIRQIRAAIIQELEENYIRMAKARGIRERMILYHGALKSVLPSLFTIIGMNVGHLLGGTAIIEIVCTYQGLGRLAVNSITNRDYPLMQGFVLLMAGIYVLVNLAVDILHAYADPRVKKRLIAENGGGRRYAKKKRIL</sequence>
<evidence type="ECO:0000256" key="2">
    <source>
        <dbReference type="ARBA" id="ARBA00022448"/>
    </source>
</evidence>
<dbReference type="Pfam" id="PF19300">
    <property type="entry name" value="BPD_transp_1_N"/>
    <property type="match status" value="1"/>
</dbReference>
<dbReference type="GO" id="GO:0055085">
    <property type="term" value="P:transmembrane transport"/>
    <property type="evidence" value="ECO:0007669"/>
    <property type="project" value="InterPro"/>
</dbReference>
<dbReference type="InterPro" id="IPR000515">
    <property type="entry name" value="MetI-like"/>
</dbReference>
<evidence type="ECO:0000256" key="1">
    <source>
        <dbReference type="ARBA" id="ARBA00004651"/>
    </source>
</evidence>
<comment type="subcellular location">
    <subcellularLocation>
        <location evidence="1 7">Cell membrane</location>
        <topology evidence="1 7">Multi-pass membrane protein</topology>
    </subcellularLocation>
</comment>
<accession>A0AAP4B9N8</accession>
<feature type="transmembrane region" description="Helical" evidence="7">
    <location>
        <begin position="280"/>
        <end position="301"/>
    </location>
</feature>
<name>A0AAP4B9N8_9FIRM</name>
<keyword evidence="4 7" id="KW-0812">Transmembrane</keyword>
<evidence type="ECO:0000256" key="3">
    <source>
        <dbReference type="ARBA" id="ARBA00022475"/>
    </source>
</evidence>
<feature type="transmembrane region" description="Helical" evidence="7">
    <location>
        <begin position="9"/>
        <end position="29"/>
    </location>
</feature>
<dbReference type="PANTHER" id="PTHR43163">
    <property type="entry name" value="DIPEPTIDE TRANSPORT SYSTEM PERMEASE PROTEIN DPPB-RELATED"/>
    <property type="match status" value="1"/>
</dbReference>
<dbReference type="AlphaFoldDB" id="A0AAP4B9N8"/>
<keyword evidence="2 7" id="KW-0813">Transport</keyword>
<dbReference type="SUPFAM" id="SSF161098">
    <property type="entry name" value="MetI-like"/>
    <property type="match status" value="1"/>
</dbReference>
<evidence type="ECO:0000313" key="9">
    <source>
        <dbReference type="EMBL" id="MDI9241650.1"/>
    </source>
</evidence>
<organism evidence="9 10">
    <name type="scientific">Fusibacillus kribbianus</name>
    <dbReference type="NCBI Taxonomy" id="3044208"/>
    <lineage>
        <taxon>Bacteria</taxon>
        <taxon>Bacillati</taxon>
        <taxon>Bacillota</taxon>
        <taxon>Clostridia</taxon>
        <taxon>Lachnospirales</taxon>
        <taxon>Lachnospiraceae</taxon>
        <taxon>Fusibacillus</taxon>
    </lineage>
</organism>
<dbReference type="EMBL" id="JASGBQ010000004">
    <property type="protein sequence ID" value="MDI9241650.1"/>
    <property type="molecule type" value="Genomic_DNA"/>
</dbReference>
<evidence type="ECO:0000256" key="4">
    <source>
        <dbReference type="ARBA" id="ARBA00022692"/>
    </source>
</evidence>
<dbReference type="InterPro" id="IPR045621">
    <property type="entry name" value="BPD_transp_1_N"/>
</dbReference>
<dbReference type="Gene3D" id="1.10.3720.10">
    <property type="entry name" value="MetI-like"/>
    <property type="match status" value="1"/>
</dbReference>
<gene>
    <name evidence="9" type="ORF">QJ036_04040</name>
</gene>
<dbReference type="Proteomes" id="UP001300383">
    <property type="component" value="Unassembled WGS sequence"/>
</dbReference>
<feature type="transmembrane region" description="Helical" evidence="7">
    <location>
        <begin position="177"/>
        <end position="199"/>
    </location>
</feature>
<protein>
    <submittedName>
        <fullName evidence="9">ABC transporter permease</fullName>
    </submittedName>
</protein>
<feature type="transmembrane region" description="Helical" evidence="7">
    <location>
        <begin position="137"/>
        <end position="157"/>
    </location>
</feature>
<evidence type="ECO:0000313" key="10">
    <source>
        <dbReference type="Proteomes" id="UP001300383"/>
    </source>
</evidence>